<keyword evidence="1" id="KW-1133">Transmembrane helix</keyword>
<evidence type="ECO:0008006" key="4">
    <source>
        <dbReference type="Google" id="ProtNLM"/>
    </source>
</evidence>
<keyword evidence="1" id="KW-0472">Membrane</keyword>
<keyword evidence="3" id="KW-1185">Reference proteome</keyword>
<organism evidence="2 3">
    <name type="scientific">Pontiella sulfatireligans</name>
    <dbReference type="NCBI Taxonomy" id="2750658"/>
    <lineage>
        <taxon>Bacteria</taxon>
        <taxon>Pseudomonadati</taxon>
        <taxon>Kiritimatiellota</taxon>
        <taxon>Kiritimatiellia</taxon>
        <taxon>Kiritimatiellales</taxon>
        <taxon>Pontiellaceae</taxon>
        <taxon>Pontiella</taxon>
    </lineage>
</organism>
<feature type="transmembrane region" description="Helical" evidence="1">
    <location>
        <begin position="20"/>
        <end position="41"/>
    </location>
</feature>
<proteinExistence type="predicted"/>
<evidence type="ECO:0000313" key="3">
    <source>
        <dbReference type="Proteomes" id="UP000346198"/>
    </source>
</evidence>
<dbReference type="Proteomes" id="UP000346198">
    <property type="component" value="Unassembled WGS sequence"/>
</dbReference>
<dbReference type="EMBL" id="CAAHFH010000002">
    <property type="protein sequence ID" value="VGO21503.1"/>
    <property type="molecule type" value="Genomic_DNA"/>
</dbReference>
<gene>
    <name evidence="2" type="ORF">SCARR_03577</name>
</gene>
<name>A0A6C2UNI3_9BACT</name>
<evidence type="ECO:0000313" key="2">
    <source>
        <dbReference type="EMBL" id="VGO21503.1"/>
    </source>
</evidence>
<reference evidence="2 3" key="1">
    <citation type="submission" date="2019-04" db="EMBL/GenBank/DDBJ databases">
        <authorList>
            <person name="Van Vliet M D."/>
        </authorList>
    </citation>
    <scope>NUCLEOTIDE SEQUENCE [LARGE SCALE GENOMIC DNA]</scope>
    <source>
        <strain evidence="2 3">F21</strain>
    </source>
</reference>
<evidence type="ECO:0000256" key="1">
    <source>
        <dbReference type="SAM" id="Phobius"/>
    </source>
</evidence>
<accession>A0A6C2UNI3</accession>
<protein>
    <recommendedName>
        <fullName evidence="4">Flp/Fap pilin component</fullName>
    </recommendedName>
</protein>
<dbReference type="AlphaFoldDB" id="A0A6C2UNI3"/>
<sequence>MTEQMQKDTSRKRGQVMLEYVVALGVFVAMIGLCALLLYAFKSYGGRILNVMAGA</sequence>
<keyword evidence="1" id="KW-0812">Transmembrane</keyword>